<protein>
    <submittedName>
        <fullName evidence="2">Uncharacterized protein</fullName>
    </submittedName>
</protein>
<gene>
    <name evidence="2" type="ORF">QBC35DRAFT_36182</name>
</gene>
<dbReference type="AlphaFoldDB" id="A0AAN6WZK6"/>
<reference evidence="2" key="1">
    <citation type="journal article" date="2023" name="Mol. Phylogenet. Evol.">
        <title>Genome-scale phylogeny and comparative genomics of the fungal order Sordariales.</title>
        <authorList>
            <person name="Hensen N."/>
            <person name="Bonometti L."/>
            <person name="Westerberg I."/>
            <person name="Brannstrom I.O."/>
            <person name="Guillou S."/>
            <person name="Cros-Aarteil S."/>
            <person name="Calhoun S."/>
            <person name="Haridas S."/>
            <person name="Kuo A."/>
            <person name="Mondo S."/>
            <person name="Pangilinan J."/>
            <person name="Riley R."/>
            <person name="LaButti K."/>
            <person name="Andreopoulos B."/>
            <person name="Lipzen A."/>
            <person name="Chen C."/>
            <person name="Yan M."/>
            <person name="Daum C."/>
            <person name="Ng V."/>
            <person name="Clum A."/>
            <person name="Steindorff A."/>
            <person name="Ohm R.A."/>
            <person name="Martin F."/>
            <person name="Silar P."/>
            <person name="Natvig D.O."/>
            <person name="Lalanne C."/>
            <person name="Gautier V."/>
            <person name="Ament-Velasquez S.L."/>
            <person name="Kruys A."/>
            <person name="Hutchinson M.I."/>
            <person name="Powell A.J."/>
            <person name="Barry K."/>
            <person name="Miller A.N."/>
            <person name="Grigoriev I.V."/>
            <person name="Debuchy R."/>
            <person name="Gladieux P."/>
            <person name="Hiltunen Thoren M."/>
            <person name="Johannesson H."/>
        </authorList>
    </citation>
    <scope>NUCLEOTIDE SEQUENCE</scope>
    <source>
        <strain evidence="2">PSN309</strain>
    </source>
</reference>
<evidence type="ECO:0000313" key="3">
    <source>
        <dbReference type="Proteomes" id="UP001302126"/>
    </source>
</evidence>
<feature type="transmembrane region" description="Helical" evidence="1">
    <location>
        <begin position="82"/>
        <end position="104"/>
    </location>
</feature>
<reference evidence="2" key="2">
    <citation type="submission" date="2023-05" db="EMBL/GenBank/DDBJ databases">
        <authorList>
            <consortium name="Lawrence Berkeley National Laboratory"/>
            <person name="Steindorff A."/>
            <person name="Hensen N."/>
            <person name="Bonometti L."/>
            <person name="Westerberg I."/>
            <person name="Brannstrom I.O."/>
            <person name="Guillou S."/>
            <person name="Cros-Aarteil S."/>
            <person name="Calhoun S."/>
            <person name="Haridas S."/>
            <person name="Kuo A."/>
            <person name="Mondo S."/>
            <person name="Pangilinan J."/>
            <person name="Riley R."/>
            <person name="Labutti K."/>
            <person name="Andreopoulos B."/>
            <person name="Lipzen A."/>
            <person name="Chen C."/>
            <person name="Yanf M."/>
            <person name="Daum C."/>
            <person name="Ng V."/>
            <person name="Clum A."/>
            <person name="Ohm R."/>
            <person name="Martin F."/>
            <person name="Silar P."/>
            <person name="Natvig D."/>
            <person name="Lalanne C."/>
            <person name="Gautier V."/>
            <person name="Ament-Velasquez S.L."/>
            <person name="Kruys A."/>
            <person name="Hutchinson M.I."/>
            <person name="Powell A.J."/>
            <person name="Barry K."/>
            <person name="Miller A.N."/>
            <person name="Grigoriev I.V."/>
            <person name="Debuchy R."/>
            <person name="Gladieux P."/>
            <person name="Thoren M.H."/>
            <person name="Johannesson H."/>
        </authorList>
    </citation>
    <scope>NUCLEOTIDE SEQUENCE</scope>
    <source>
        <strain evidence="2">PSN309</strain>
    </source>
</reference>
<evidence type="ECO:0000313" key="2">
    <source>
        <dbReference type="EMBL" id="KAK4191130.1"/>
    </source>
</evidence>
<dbReference type="EMBL" id="MU864361">
    <property type="protein sequence ID" value="KAK4191130.1"/>
    <property type="molecule type" value="Genomic_DNA"/>
</dbReference>
<sequence>MGTFFFLVLEFYGWLALVETFIRFFSFDTTTAPCFFLSINNGQQQQQQKRDMTSTRTTFSFFFFSPSFFSPLLPFSSTLYYLVFYICTITCLLVSFPVYLFVYFTHNLLLLLSMYF</sequence>
<keyword evidence="1" id="KW-0472">Membrane</keyword>
<keyword evidence="1" id="KW-0812">Transmembrane</keyword>
<organism evidence="2 3">
    <name type="scientific">Podospora australis</name>
    <dbReference type="NCBI Taxonomy" id="1536484"/>
    <lineage>
        <taxon>Eukaryota</taxon>
        <taxon>Fungi</taxon>
        <taxon>Dikarya</taxon>
        <taxon>Ascomycota</taxon>
        <taxon>Pezizomycotina</taxon>
        <taxon>Sordariomycetes</taxon>
        <taxon>Sordariomycetidae</taxon>
        <taxon>Sordariales</taxon>
        <taxon>Podosporaceae</taxon>
        <taxon>Podospora</taxon>
    </lineage>
</organism>
<keyword evidence="1" id="KW-1133">Transmembrane helix</keyword>
<dbReference type="Proteomes" id="UP001302126">
    <property type="component" value="Unassembled WGS sequence"/>
</dbReference>
<comment type="caution">
    <text evidence="2">The sequence shown here is derived from an EMBL/GenBank/DDBJ whole genome shotgun (WGS) entry which is preliminary data.</text>
</comment>
<feature type="transmembrane region" description="Helical" evidence="1">
    <location>
        <begin position="12"/>
        <end position="37"/>
    </location>
</feature>
<keyword evidence="3" id="KW-1185">Reference proteome</keyword>
<feature type="transmembrane region" description="Helical" evidence="1">
    <location>
        <begin position="58"/>
        <end position="76"/>
    </location>
</feature>
<name>A0AAN6WZK6_9PEZI</name>
<proteinExistence type="predicted"/>
<evidence type="ECO:0000256" key="1">
    <source>
        <dbReference type="SAM" id="Phobius"/>
    </source>
</evidence>
<accession>A0AAN6WZK6</accession>